<feature type="transmembrane region" description="Helical" evidence="1">
    <location>
        <begin position="350"/>
        <end position="372"/>
    </location>
</feature>
<keyword evidence="1" id="KW-1133">Transmembrane helix</keyword>
<feature type="transmembrane region" description="Helical" evidence="1">
    <location>
        <begin position="222"/>
        <end position="243"/>
    </location>
</feature>
<dbReference type="eggNOG" id="ENOG5031E15">
    <property type="taxonomic scope" value="Bacteria"/>
</dbReference>
<evidence type="ECO:0000256" key="1">
    <source>
        <dbReference type="SAM" id="Phobius"/>
    </source>
</evidence>
<reference evidence="3" key="1">
    <citation type="submission" date="2009-12" db="EMBL/GenBank/DDBJ databases">
        <title>Complete sequence of Treponema azotonutricium strain ZAS-9.</title>
        <authorList>
            <person name="Tetu S.G."/>
            <person name="Matson E."/>
            <person name="Ren Q."/>
            <person name="Seshadri R."/>
            <person name="Elbourne L."/>
            <person name="Hassan K.A."/>
            <person name="Durkin A."/>
            <person name="Radune D."/>
            <person name="Mohamoud Y."/>
            <person name="Shay R."/>
            <person name="Jin S."/>
            <person name="Zhang X."/>
            <person name="Lucey K."/>
            <person name="Ballor N.R."/>
            <person name="Ottesen E."/>
            <person name="Rosenthal R."/>
            <person name="Allen A."/>
            <person name="Leadbetter J.R."/>
            <person name="Paulsen I.T."/>
        </authorList>
    </citation>
    <scope>NUCLEOTIDE SEQUENCE [LARGE SCALE GENOMIC DNA]</scope>
    <source>
        <strain evidence="3">ATCC BAA-888 / DSM 13862 / ZAS-9</strain>
    </source>
</reference>
<organism evidence="2 3">
    <name type="scientific">Leadbettera azotonutricia (strain ATCC BAA-888 / DSM 13862 / ZAS-9)</name>
    <name type="common">Treponema azotonutricium</name>
    <dbReference type="NCBI Taxonomy" id="545695"/>
    <lineage>
        <taxon>Bacteria</taxon>
        <taxon>Pseudomonadati</taxon>
        <taxon>Spirochaetota</taxon>
        <taxon>Spirochaetia</taxon>
        <taxon>Spirochaetales</taxon>
        <taxon>Breznakiellaceae</taxon>
        <taxon>Leadbettera</taxon>
    </lineage>
</organism>
<feature type="transmembrane region" description="Helical" evidence="1">
    <location>
        <begin position="264"/>
        <end position="282"/>
    </location>
</feature>
<feature type="transmembrane region" description="Helical" evidence="1">
    <location>
        <begin position="68"/>
        <end position="88"/>
    </location>
</feature>
<protein>
    <submittedName>
        <fullName evidence="2">Putative membrane protein</fullName>
    </submittedName>
</protein>
<dbReference type="KEGG" id="taz:TREAZ_2085"/>
<feature type="transmembrane region" description="Helical" evidence="1">
    <location>
        <begin position="132"/>
        <end position="150"/>
    </location>
</feature>
<evidence type="ECO:0000313" key="2">
    <source>
        <dbReference type="EMBL" id="AEF82062.1"/>
    </source>
</evidence>
<keyword evidence="1" id="KW-0812">Transmembrane</keyword>
<name>F5Y9H5_LEAAZ</name>
<dbReference type="STRING" id="545695.TREAZ_2085"/>
<feature type="transmembrane region" description="Helical" evidence="1">
    <location>
        <begin position="24"/>
        <end position="48"/>
    </location>
</feature>
<feature type="transmembrane region" description="Helical" evidence="1">
    <location>
        <begin position="100"/>
        <end position="120"/>
    </location>
</feature>
<sequence length="539" mass="58825">MRFSSEDSAPAVPVLAEPVAEKPFYAVLAVYIPLSAMLCLLPLTGRIIGALYMMAVSGESPDVRLPYGIWYLAALLSGLAASGYSALMKRAKGDHGASDFRGGVIVLILAYALGSILYFNRPFGMRFFPSTANVPASFVSLVSWFMVLSIKKVFAERGLFESHAAKYHGEKLRALMLEDSVLLSDADKSLGKLMVFYGTTLVFTLLLGFACAGLGARLPLSLLAALILLFIAGICLQGFFGILRREYAFATEGIVLPSEDRARSLPAIGFFALVAAGLGILLSSDTSLLPPGILAAFFRWFFSLIARLFKPAPPGEYLPPMAEFMPEMPGLPPEFLEAAAQKEPWPFWDYVKYGLIALAAFLFLWFMVYPLLSRPRSSLGGVSLLEKFRRFLVRWFANFGKGLAFFFASIRGGGVKMGKASESEIRRFADDFLAGYSPAKRREMRRSVTLFARLILWGSETLKVSWKASYAPGEFCTLLAGKSSAANPGEMNSAEKGSAIIRCGELFEKALYAAAPLSADEQEEFKGLVEGITRTPSPL</sequence>
<dbReference type="AlphaFoldDB" id="F5Y9H5"/>
<gene>
    <name evidence="2" type="ordered locus">TREAZ_2085</name>
</gene>
<dbReference type="Proteomes" id="UP000009222">
    <property type="component" value="Chromosome"/>
</dbReference>
<accession>F5Y9H5</accession>
<dbReference type="InParanoid" id="F5Y9H5"/>
<evidence type="ECO:0000313" key="3">
    <source>
        <dbReference type="Proteomes" id="UP000009222"/>
    </source>
</evidence>
<dbReference type="EMBL" id="CP001841">
    <property type="protein sequence ID" value="AEF82062.1"/>
    <property type="molecule type" value="Genomic_DNA"/>
</dbReference>
<dbReference type="RefSeq" id="WP_015709963.1">
    <property type="nucleotide sequence ID" value="NC_015577.1"/>
</dbReference>
<proteinExistence type="predicted"/>
<keyword evidence="1" id="KW-0472">Membrane</keyword>
<feature type="transmembrane region" description="Helical" evidence="1">
    <location>
        <begin position="392"/>
        <end position="410"/>
    </location>
</feature>
<dbReference type="HOGENOM" id="CLU_505195_0_0_12"/>
<keyword evidence="3" id="KW-1185">Reference proteome</keyword>
<feature type="transmembrane region" description="Helical" evidence="1">
    <location>
        <begin position="194"/>
        <end position="216"/>
    </location>
</feature>
<reference evidence="2 3" key="2">
    <citation type="journal article" date="2011" name="ISME J.">
        <title>RNA-seq reveals cooperative metabolic interactions between two termite-gut spirochete species in co-culture.</title>
        <authorList>
            <person name="Rosenthal A.Z."/>
            <person name="Matson E.G."/>
            <person name="Eldar A."/>
            <person name="Leadbetter J.R."/>
        </authorList>
    </citation>
    <scope>NUCLEOTIDE SEQUENCE [LARGE SCALE GENOMIC DNA]</scope>
    <source>
        <strain evidence="3">ATCC BAA-888 / DSM 13862 / ZAS-9</strain>
    </source>
</reference>